<accession>A0A9X2SBB0</accession>
<dbReference type="AlphaFoldDB" id="A0A9X2SBB0"/>
<dbReference type="Pfam" id="PF11553">
    <property type="entry name" value="DUF3231"/>
    <property type="match status" value="1"/>
</dbReference>
<keyword evidence="2" id="KW-1185">Reference proteome</keyword>
<dbReference type="InterPro" id="IPR021617">
    <property type="entry name" value="DUF3231"/>
</dbReference>
<sequence>MAQRSDVVLNYKSVVNHAMQAGAMCYNLMVHNGWLEKQPEAIDRNALAGADRLPALSLIACT</sequence>
<gene>
    <name evidence="1" type="ORF">NQZ67_16365</name>
</gene>
<reference evidence="1" key="1">
    <citation type="submission" date="2022-08" db="EMBL/GenBank/DDBJ databases">
        <title>The genomic sequence of strain Paenibacillus sp. SCIV0701.</title>
        <authorList>
            <person name="Zhao H."/>
        </authorList>
    </citation>
    <scope>NUCLEOTIDE SEQUENCE</scope>
    <source>
        <strain evidence="1">SCIV0701</strain>
    </source>
</reference>
<dbReference type="EMBL" id="JANIPJ010000011">
    <property type="protein sequence ID" value="MCR2805463.1"/>
    <property type="molecule type" value="Genomic_DNA"/>
</dbReference>
<name>A0A9X2SBB0_9BACL</name>
<protein>
    <submittedName>
        <fullName evidence="1">DUF3231 family protein</fullName>
    </submittedName>
</protein>
<proteinExistence type="predicted"/>
<evidence type="ECO:0000313" key="1">
    <source>
        <dbReference type="EMBL" id="MCR2805463.1"/>
    </source>
</evidence>
<dbReference type="RefSeq" id="WP_257447900.1">
    <property type="nucleotide sequence ID" value="NZ_JANIPJ010000011.1"/>
</dbReference>
<dbReference type="Proteomes" id="UP001141950">
    <property type="component" value="Unassembled WGS sequence"/>
</dbReference>
<comment type="caution">
    <text evidence="1">The sequence shown here is derived from an EMBL/GenBank/DDBJ whole genome shotgun (WGS) entry which is preliminary data.</text>
</comment>
<organism evidence="1 2">
    <name type="scientific">Paenibacillus soyae</name>
    <dbReference type="NCBI Taxonomy" id="2969249"/>
    <lineage>
        <taxon>Bacteria</taxon>
        <taxon>Bacillati</taxon>
        <taxon>Bacillota</taxon>
        <taxon>Bacilli</taxon>
        <taxon>Bacillales</taxon>
        <taxon>Paenibacillaceae</taxon>
        <taxon>Paenibacillus</taxon>
    </lineage>
</organism>
<evidence type="ECO:0000313" key="2">
    <source>
        <dbReference type="Proteomes" id="UP001141950"/>
    </source>
</evidence>